<organism evidence="2 3">
    <name type="scientific">Comamonas antarctica</name>
    <dbReference type="NCBI Taxonomy" id="2743470"/>
    <lineage>
        <taxon>Bacteria</taxon>
        <taxon>Pseudomonadati</taxon>
        <taxon>Pseudomonadota</taxon>
        <taxon>Betaproteobacteria</taxon>
        <taxon>Burkholderiales</taxon>
        <taxon>Comamonadaceae</taxon>
        <taxon>Comamonas</taxon>
    </lineage>
</organism>
<evidence type="ECO:0000256" key="1">
    <source>
        <dbReference type="SAM" id="MobiDB-lite"/>
    </source>
</evidence>
<proteinExistence type="predicted"/>
<dbReference type="EMBL" id="CP054840">
    <property type="protein sequence ID" value="QKV54379.1"/>
    <property type="molecule type" value="Genomic_DNA"/>
</dbReference>
<evidence type="ECO:0000313" key="2">
    <source>
        <dbReference type="EMBL" id="QKV54379.1"/>
    </source>
</evidence>
<reference evidence="2 3" key="1">
    <citation type="submission" date="2020-06" db="EMBL/GenBank/DDBJ databases">
        <title>Acidovorax antarctica sp. nov., isolated from Corinth ice sheet soil, Antarctic Fields Peninsula.</title>
        <authorList>
            <person name="Xu Q."/>
            <person name="Peng F."/>
        </authorList>
    </citation>
    <scope>NUCLEOTIDE SEQUENCE [LARGE SCALE GENOMIC DNA]</scope>
    <source>
        <strain evidence="2 3">16-35-5</strain>
    </source>
</reference>
<dbReference type="KEGG" id="aant:HUK68_16495"/>
<name>A0A6N1X4J6_9BURK</name>
<protein>
    <submittedName>
        <fullName evidence="2">Uncharacterized protein</fullName>
    </submittedName>
</protein>
<gene>
    <name evidence="2" type="ORF">HUK68_16495</name>
</gene>
<dbReference type="Proteomes" id="UP000509579">
    <property type="component" value="Chromosome"/>
</dbReference>
<evidence type="ECO:0000313" key="3">
    <source>
        <dbReference type="Proteomes" id="UP000509579"/>
    </source>
</evidence>
<accession>A0A6N1X4J6</accession>
<keyword evidence="3" id="KW-1185">Reference proteome</keyword>
<feature type="region of interest" description="Disordered" evidence="1">
    <location>
        <begin position="71"/>
        <end position="99"/>
    </location>
</feature>
<dbReference type="AlphaFoldDB" id="A0A6N1X4J6"/>
<sequence>MATQDSTESLMAKAQALIEKVQRDLESGDQQIRNQGLDPQKVRTTLQDQLTPQASAEARAAFEADMAAVDQEVGEERARASFATPARSSGGPRRPRSMI</sequence>